<evidence type="ECO:0000259" key="9">
    <source>
        <dbReference type="Pfam" id="PF00156"/>
    </source>
</evidence>
<accession>Q2SLU9</accession>
<keyword evidence="4" id="KW-0547">Nucleotide-binding</keyword>
<dbReference type="GO" id="GO:0006164">
    <property type="term" value="P:purine nucleotide biosynthetic process"/>
    <property type="evidence" value="ECO:0007669"/>
    <property type="project" value="TreeGrafter"/>
</dbReference>
<proteinExistence type="inferred from homology"/>
<dbReference type="EC" id="2.7.6.1" evidence="1"/>
<gene>
    <name evidence="11" type="primary">prsA</name>
    <name evidence="11" type="ordered locus">HCH_01517</name>
</gene>
<dbReference type="GO" id="GO:0004749">
    <property type="term" value="F:ribose phosphate diphosphokinase activity"/>
    <property type="evidence" value="ECO:0007669"/>
    <property type="project" value="UniProtKB-EC"/>
</dbReference>
<sequence length="290" mass="31816">MLLYNLAPGHPVAERLAAAPGMDVGNYQLRQFPDGETYIRIEGEAPNKAIVCADLSSPDQKILPVLLFAATLRDLGVEHITLVAPYLPYMRQDIRFHPGEGITSRYFARMISAHFDRLLTVDPHLHRYHSLDELYSIPARSLAAAPAIADWIRTHLDKPVIVGPDSESDQWVSHVAELAGCDRLVFSKTRLGDKDVIIDARNAEKYREYSPVMVDDIISTGRTMIEAAAELAAAGLHQPVCIGVHAVFADDAYHAIQAAPIARTVSCNTVIHATNGIDVGGLLLQALQER</sequence>
<dbReference type="PANTHER" id="PTHR10210:SF32">
    <property type="entry name" value="RIBOSE-PHOSPHATE PYROPHOSPHOKINASE 2"/>
    <property type="match status" value="1"/>
</dbReference>
<evidence type="ECO:0000256" key="8">
    <source>
        <dbReference type="RuleBase" id="RU004324"/>
    </source>
</evidence>
<protein>
    <recommendedName>
        <fullName evidence="1">ribose-phosphate diphosphokinase</fullName>
        <ecNumber evidence="1">2.7.6.1</ecNumber>
    </recommendedName>
</protein>
<feature type="domain" description="Phosphoribosyltransferase" evidence="9">
    <location>
        <begin position="131"/>
        <end position="271"/>
    </location>
</feature>
<evidence type="ECO:0000256" key="3">
    <source>
        <dbReference type="ARBA" id="ARBA00022727"/>
    </source>
</evidence>
<evidence type="ECO:0000256" key="7">
    <source>
        <dbReference type="ARBA" id="ARBA00049535"/>
    </source>
</evidence>
<dbReference type="eggNOG" id="COG0462">
    <property type="taxonomic scope" value="Bacteria"/>
</dbReference>
<evidence type="ECO:0000313" key="12">
    <source>
        <dbReference type="Proteomes" id="UP000000238"/>
    </source>
</evidence>
<reference evidence="11 12" key="1">
    <citation type="journal article" date="2005" name="Nucleic Acids Res.">
        <title>Genomic blueprint of Hahella chejuensis, a marine microbe producing an algicidal agent.</title>
        <authorList>
            <person name="Jeong H."/>
            <person name="Yim J.H."/>
            <person name="Lee C."/>
            <person name="Choi S.-H."/>
            <person name="Park Y.K."/>
            <person name="Yoon S.H."/>
            <person name="Hur C.-G."/>
            <person name="Kang H.-Y."/>
            <person name="Kim D."/>
            <person name="Lee H.H."/>
            <person name="Park K.H."/>
            <person name="Park S.-H."/>
            <person name="Park H.-S."/>
            <person name="Lee H.K."/>
            <person name="Oh T.K."/>
            <person name="Kim J.F."/>
        </authorList>
    </citation>
    <scope>NUCLEOTIDE SEQUENCE [LARGE SCALE GENOMIC DNA]</scope>
    <source>
        <strain evidence="11 12">KCTC 2396</strain>
    </source>
</reference>
<comment type="catalytic activity">
    <reaction evidence="7">
        <text>D-ribose 5-phosphate + ATP = 5-phospho-alpha-D-ribose 1-diphosphate + AMP + H(+)</text>
        <dbReference type="Rhea" id="RHEA:15609"/>
        <dbReference type="ChEBI" id="CHEBI:15378"/>
        <dbReference type="ChEBI" id="CHEBI:30616"/>
        <dbReference type="ChEBI" id="CHEBI:58017"/>
        <dbReference type="ChEBI" id="CHEBI:78346"/>
        <dbReference type="ChEBI" id="CHEBI:456215"/>
        <dbReference type="EC" id="2.7.6.1"/>
    </reaction>
</comment>
<name>Q2SLU9_HAHCH</name>
<dbReference type="GO" id="GO:0005524">
    <property type="term" value="F:ATP binding"/>
    <property type="evidence" value="ECO:0007669"/>
    <property type="project" value="UniProtKB-KW"/>
</dbReference>
<dbReference type="InterPro" id="IPR005946">
    <property type="entry name" value="Rib-P_diPkinase"/>
</dbReference>
<dbReference type="InterPro" id="IPR029057">
    <property type="entry name" value="PRTase-like"/>
</dbReference>
<organism evidence="11 12">
    <name type="scientific">Hahella chejuensis (strain KCTC 2396)</name>
    <dbReference type="NCBI Taxonomy" id="349521"/>
    <lineage>
        <taxon>Bacteria</taxon>
        <taxon>Pseudomonadati</taxon>
        <taxon>Pseudomonadota</taxon>
        <taxon>Gammaproteobacteria</taxon>
        <taxon>Oceanospirillales</taxon>
        <taxon>Hahellaceae</taxon>
        <taxon>Hahella</taxon>
    </lineage>
</organism>
<dbReference type="Proteomes" id="UP000000238">
    <property type="component" value="Chromosome"/>
</dbReference>
<dbReference type="KEGG" id="hch:HCH_01517"/>
<evidence type="ECO:0000256" key="4">
    <source>
        <dbReference type="ARBA" id="ARBA00022741"/>
    </source>
</evidence>
<dbReference type="GO" id="GO:0002189">
    <property type="term" value="C:ribose phosphate diphosphokinase complex"/>
    <property type="evidence" value="ECO:0007669"/>
    <property type="project" value="TreeGrafter"/>
</dbReference>
<dbReference type="RefSeq" id="WP_011395448.1">
    <property type="nucleotide sequence ID" value="NC_007645.1"/>
</dbReference>
<dbReference type="GO" id="GO:0016301">
    <property type="term" value="F:kinase activity"/>
    <property type="evidence" value="ECO:0007669"/>
    <property type="project" value="UniProtKB-KW"/>
</dbReference>
<keyword evidence="6" id="KW-0067">ATP-binding</keyword>
<dbReference type="Pfam" id="PF00156">
    <property type="entry name" value="Pribosyltran"/>
    <property type="match status" value="1"/>
</dbReference>
<dbReference type="CDD" id="cd06223">
    <property type="entry name" value="PRTases_typeI"/>
    <property type="match status" value="1"/>
</dbReference>
<evidence type="ECO:0000313" key="11">
    <source>
        <dbReference type="EMBL" id="ABC28375.1"/>
    </source>
</evidence>
<dbReference type="NCBIfam" id="TIGR01251">
    <property type="entry name" value="ribP_PPkin"/>
    <property type="match status" value="1"/>
</dbReference>
<dbReference type="InterPro" id="IPR000836">
    <property type="entry name" value="PRTase_dom"/>
</dbReference>
<evidence type="ECO:0000256" key="2">
    <source>
        <dbReference type="ARBA" id="ARBA00022679"/>
    </source>
</evidence>
<comment type="similarity">
    <text evidence="8">Belongs to the ribose-phosphate pyrophosphokinase family.</text>
</comment>
<dbReference type="EMBL" id="CP000155">
    <property type="protein sequence ID" value="ABC28375.1"/>
    <property type="molecule type" value="Genomic_DNA"/>
</dbReference>
<feature type="domain" description="Ribose-phosphate pyrophosphokinase N-terminal" evidence="10">
    <location>
        <begin position="8"/>
        <end position="113"/>
    </location>
</feature>
<dbReference type="Gene3D" id="3.40.50.2020">
    <property type="match status" value="2"/>
</dbReference>
<evidence type="ECO:0000256" key="6">
    <source>
        <dbReference type="ARBA" id="ARBA00022840"/>
    </source>
</evidence>
<dbReference type="InterPro" id="IPR029099">
    <property type="entry name" value="Pribosyltran_N"/>
</dbReference>
<keyword evidence="3 8" id="KW-0545">Nucleotide biosynthesis</keyword>
<dbReference type="HOGENOM" id="CLU_033546_2_2_6"/>
<evidence type="ECO:0000259" key="10">
    <source>
        <dbReference type="Pfam" id="PF13793"/>
    </source>
</evidence>
<dbReference type="OrthoDB" id="324294at2"/>
<dbReference type="STRING" id="349521.HCH_01517"/>
<evidence type="ECO:0000256" key="5">
    <source>
        <dbReference type="ARBA" id="ARBA00022777"/>
    </source>
</evidence>
<dbReference type="Pfam" id="PF13793">
    <property type="entry name" value="Pribosyltran_N"/>
    <property type="match status" value="1"/>
</dbReference>
<dbReference type="GO" id="GO:0005737">
    <property type="term" value="C:cytoplasm"/>
    <property type="evidence" value="ECO:0007669"/>
    <property type="project" value="TreeGrafter"/>
</dbReference>
<keyword evidence="12" id="KW-1185">Reference proteome</keyword>
<evidence type="ECO:0000256" key="1">
    <source>
        <dbReference type="ARBA" id="ARBA00013247"/>
    </source>
</evidence>
<dbReference type="SUPFAM" id="SSF53271">
    <property type="entry name" value="PRTase-like"/>
    <property type="match status" value="2"/>
</dbReference>
<dbReference type="NCBIfam" id="NF005537">
    <property type="entry name" value="PRK07199.1"/>
    <property type="match status" value="1"/>
</dbReference>
<keyword evidence="2 11" id="KW-0808">Transferase</keyword>
<dbReference type="SMART" id="SM01400">
    <property type="entry name" value="Pribosyltran_N"/>
    <property type="match status" value="1"/>
</dbReference>
<dbReference type="GO" id="GO:0000287">
    <property type="term" value="F:magnesium ion binding"/>
    <property type="evidence" value="ECO:0007669"/>
    <property type="project" value="InterPro"/>
</dbReference>
<dbReference type="AlphaFoldDB" id="Q2SLU9"/>
<dbReference type="GO" id="GO:0006015">
    <property type="term" value="P:5-phosphoribose 1-diphosphate biosynthetic process"/>
    <property type="evidence" value="ECO:0007669"/>
    <property type="project" value="TreeGrafter"/>
</dbReference>
<keyword evidence="5" id="KW-0418">Kinase</keyword>
<dbReference type="PANTHER" id="PTHR10210">
    <property type="entry name" value="RIBOSE-PHOSPHATE DIPHOSPHOKINASE FAMILY MEMBER"/>
    <property type="match status" value="1"/>
</dbReference>